<dbReference type="InterPro" id="IPR022894">
    <property type="entry name" value="Oligoribonuclease"/>
</dbReference>
<dbReference type="HOGENOM" id="CLU_852557_0_0_1"/>
<evidence type="ECO:0000256" key="4">
    <source>
        <dbReference type="ARBA" id="ARBA00022839"/>
    </source>
</evidence>
<dbReference type="EMBL" id="KL198018">
    <property type="protein sequence ID" value="KDQ19998.1"/>
    <property type="molecule type" value="Genomic_DNA"/>
</dbReference>
<keyword evidence="2" id="KW-0540">Nuclease</keyword>
<feature type="domain" description="Exonuclease" evidence="6">
    <location>
        <begin position="135"/>
        <end position="314"/>
    </location>
</feature>
<feature type="chain" id="PRO_5001645061" description="Exonuclease domain-containing protein" evidence="5">
    <location>
        <begin position="19"/>
        <end position="326"/>
    </location>
</feature>
<keyword evidence="3" id="KW-0378">Hydrolase</keyword>
<dbReference type="PANTHER" id="PTHR11046:SF0">
    <property type="entry name" value="OLIGORIBONUCLEASE, MITOCHONDRIAL"/>
    <property type="match status" value="1"/>
</dbReference>
<dbReference type="GO" id="GO:0003676">
    <property type="term" value="F:nucleic acid binding"/>
    <property type="evidence" value="ECO:0007669"/>
    <property type="project" value="InterPro"/>
</dbReference>
<protein>
    <recommendedName>
        <fullName evidence="6">Exonuclease domain-containing protein</fullName>
    </recommendedName>
</protein>
<dbReference type="InParanoid" id="A0A067MW70"/>
<evidence type="ECO:0000313" key="8">
    <source>
        <dbReference type="Proteomes" id="UP000027195"/>
    </source>
</evidence>
<dbReference type="STRING" id="930990.A0A067MW70"/>
<dbReference type="Proteomes" id="UP000027195">
    <property type="component" value="Unassembled WGS sequence"/>
</dbReference>
<dbReference type="SUPFAM" id="SSF53098">
    <property type="entry name" value="Ribonuclease H-like"/>
    <property type="match status" value="1"/>
</dbReference>
<dbReference type="InterPro" id="IPR012337">
    <property type="entry name" value="RNaseH-like_sf"/>
</dbReference>
<evidence type="ECO:0000256" key="3">
    <source>
        <dbReference type="ARBA" id="ARBA00022801"/>
    </source>
</evidence>
<dbReference type="SMART" id="SM00479">
    <property type="entry name" value="EXOIII"/>
    <property type="match status" value="1"/>
</dbReference>
<keyword evidence="4" id="KW-0269">Exonuclease</keyword>
<dbReference type="FunFam" id="3.30.420.10:FF:000003">
    <property type="entry name" value="Oligoribonuclease"/>
    <property type="match status" value="1"/>
</dbReference>
<evidence type="ECO:0000256" key="1">
    <source>
        <dbReference type="ARBA" id="ARBA00009921"/>
    </source>
</evidence>
<organism evidence="7 8">
    <name type="scientific">Botryobasidium botryosum (strain FD-172 SS1)</name>
    <dbReference type="NCBI Taxonomy" id="930990"/>
    <lineage>
        <taxon>Eukaryota</taxon>
        <taxon>Fungi</taxon>
        <taxon>Dikarya</taxon>
        <taxon>Basidiomycota</taxon>
        <taxon>Agaricomycotina</taxon>
        <taxon>Agaricomycetes</taxon>
        <taxon>Cantharellales</taxon>
        <taxon>Botryobasidiaceae</taxon>
        <taxon>Botryobasidium</taxon>
    </lineage>
</organism>
<evidence type="ECO:0000256" key="5">
    <source>
        <dbReference type="SAM" id="SignalP"/>
    </source>
</evidence>
<gene>
    <name evidence="7" type="ORF">BOTBODRAFT_27402</name>
</gene>
<evidence type="ECO:0000259" key="6">
    <source>
        <dbReference type="SMART" id="SM00479"/>
    </source>
</evidence>
<dbReference type="OrthoDB" id="270189at2759"/>
<keyword evidence="5" id="KW-0732">Signal</keyword>
<dbReference type="FunCoup" id="A0A067MW70">
    <property type="interactions" value="530"/>
</dbReference>
<dbReference type="CDD" id="cd06135">
    <property type="entry name" value="Orn"/>
    <property type="match status" value="1"/>
</dbReference>
<dbReference type="GO" id="GO:0005739">
    <property type="term" value="C:mitochondrion"/>
    <property type="evidence" value="ECO:0007669"/>
    <property type="project" value="TreeGrafter"/>
</dbReference>
<dbReference type="NCBIfam" id="NF003765">
    <property type="entry name" value="PRK05359.1"/>
    <property type="match status" value="1"/>
</dbReference>
<feature type="signal peptide" evidence="5">
    <location>
        <begin position="1"/>
        <end position="18"/>
    </location>
</feature>
<dbReference type="AlphaFoldDB" id="A0A067MW70"/>
<reference evidence="8" key="1">
    <citation type="journal article" date="2014" name="Proc. Natl. Acad. Sci. U.S.A.">
        <title>Extensive sampling of basidiomycete genomes demonstrates inadequacy of the white-rot/brown-rot paradigm for wood decay fungi.</title>
        <authorList>
            <person name="Riley R."/>
            <person name="Salamov A.A."/>
            <person name="Brown D.W."/>
            <person name="Nagy L.G."/>
            <person name="Floudas D."/>
            <person name="Held B.W."/>
            <person name="Levasseur A."/>
            <person name="Lombard V."/>
            <person name="Morin E."/>
            <person name="Otillar R."/>
            <person name="Lindquist E.A."/>
            <person name="Sun H."/>
            <person name="LaButti K.M."/>
            <person name="Schmutz J."/>
            <person name="Jabbour D."/>
            <person name="Luo H."/>
            <person name="Baker S.E."/>
            <person name="Pisabarro A.G."/>
            <person name="Walton J.D."/>
            <person name="Blanchette R.A."/>
            <person name="Henrissat B."/>
            <person name="Martin F."/>
            <person name="Cullen D."/>
            <person name="Hibbett D.S."/>
            <person name="Grigoriev I.V."/>
        </authorList>
    </citation>
    <scope>NUCLEOTIDE SEQUENCE [LARGE SCALE GENOMIC DNA]</scope>
    <source>
        <strain evidence="8">FD-172 SS1</strain>
    </source>
</reference>
<dbReference type="GO" id="GO:0000175">
    <property type="term" value="F:3'-5'-RNA exonuclease activity"/>
    <property type="evidence" value="ECO:0007669"/>
    <property type="project" value="InterPro"/>
</dbReference>
<dbReference type="InterPro" id="IPR036397">
    <property type="entry name" value="RNaseH_sf"/>
</dbReference>
<sequence>MAFHESLILVFAARLIIGWMKRRQTRDASSHAHWLPRCCEHVLFEIRRRLDMSTILNGALRSTTASTYRLNTLVNPHIASRNFKRPYSSRKMDANAPEFYPRATVGSPSARRFVHPSTLTVPTRVEKPLRWEDGPMVWIDCEMTGLDPKSDQILEIAVLITNGNLDIVDEQGICYIIKTEKQVLDNMNEWCIKQHGLSGLTAQCLASPHTQATVKQAVLDYVKSWIPNKGVGILAGSSVHADRGFLVEEMPELVDHLHYRIIDVSSIKELCRRWYPGASNRRTESRKTESNHRALDDIRGSIQELKWYREHIFVPPEQSSPDGQRL</sequence>
<dbReference type="Pfam" id="PF00929">
    <property type="entry name" value="RNase_T"/>
    <property type="match status" value="1"/>
</dbReference>
<dbReference type="Gene3D" id="3.30.420.10">
    <property type="entry name" value="Ribonuclease H-like superfamily/Ribonuclease H"/>
    <property type="match status" value="1"/>
</dbReference>
<evidence type="ECO:0000313" key="7">
    <source>
        <dbReference type="EMBL" id="KDQ19998.1"/>
    </source>
</evidence>
<accession>A0A067MW70</accession>
<comment type="similarity">
    <text evidence="1">Belongs to the oligoribonuclease family.</text>
</comment>
<evidence type="ECO:0000256" key="2">
    <source>
        <dbReference type="ARBA" id="ARBA00022722"/>
    </source>
</evidence>
<proteinExistence type="inferred from homology"/>
<dbReference type="InterPro" id="IPR013520">
    <property type="entry name" value="Ribonucl_H"/>
</dbReference>
<dbReference type="PANTHER" id="PTHR11046">
    <property type="entry name" value="OLIGORIBONUCLEASE, MITOCHONDRIAL"/>
    <property type="match status" value="1"/>
</dbReference>
<name>A0A067MW70_BOTB1</name>
<keyword evidence="8" id="KW-1185">Reference proteome</keyword>